<proteinExistence type="predicted"/>
<accession>A0A4R1FB43</accession>
<name>A0A4R1FB43_9NOCA</name>
<evidence type="ECO:0000313" key="2">
    <source>
        <dbReference type="EMBL" id="TCJ89919.1"/>
    </source>
</evidence>
<dbReference type="RefSeq" id="WP_132370351.1">
    <property type="nucleotide sequence ID" value="NZ_SMFR01000008.1"/>
</dbReference>
<protein>
    <submittedName>
        <fullName evidence="2">Mobilization protein MobC</fullName>
    </submittedName>
</protein>
<dbReference type="OrthoDB" id="4570346at2"/>
<evidence type="ECO:0000256" key="1">
    <source>
        <dbReference type="SAM" id="MobiDB-lite"/>
    </source>
</evidence>
<dbReference type="EMBL" id="SMFR01000008">
    <property type="protein sequence ID" value="TCJ89919.1"/>
    <property type="molecule type" value="Genomic_DNA"/>
</dbReference>
<organism evidence="2 3">
    <name type="scientific">Nocardia alba</name>
    <dbReference type="NCBI Taxonomy" id="225051"/>
    <lineage>
        <taxon>Bacteria</taxon>
        <taxon>Bacillati</taxon>
        <taxon>Actinomycetota</taxon>
        <taxon>Actinomycetes</taxon>
        <taxon>Mycobacteriales</taxon>
        <taxon>Nocardiaceae</taxon>
        <taxon>Nocardia</taxon>
    </lineage>
</organism>
<dbReference type="InterPro" id="IPR053842">
    <property type="entry name" value="NikA-like"/>
</dbReference>
<keyword evidence="3" id="KW-1185">Reference proteome</keyword>
<comment type="caution">
    <text evidence="2">The sequence shown here is derived from an EMBL/GenBank/DDBJ whole genome shotgun (WGS) entry which is preliminary data.</text>
</comment>
<dbReference type="Pfam" id="PF21983">
    <property type="entry name" value="NikA-like"/>
    <property type="match status" value="1"/>
</dbReference>
<evidence type="ECO:0000313" key="3">
    <source>
        <dbReference type="Proteomes" id="UP000294856"/>
    </source>
</evidence>
<reference evidence="2 3" key="1">
    <citation type="submission" date="2019-03" db="EMBL/GenBank/DDBJ databases">
        <title>Genomic Encyclopedia of Type Strains, Phase IV (KMG-IV): sequencing the most valuable type-strain genomes for metagenomic binning, comparative biology and taxonomic classification.</title>
        <authorList>
            <person name="Goeker M."/>
        </authorList>
    </citation>
    <scope>NUCLEOTIDE SEQUENCE [LARGE SCALE GENOMIC DNA]</scope>
    <source>
        <strain evidence="2 3">DSM 44684</strain>
    </source>
</reference>
<feature type="region of interest" description="Disordered" evidence="1">
    <location>
        <begin position="1"/>
        <end position="27"/>
    </location>
</feature>
<dbReference type="AlphaFoldDB" id="A0A4R1FB43"/>
<dbReference type="Proteomes" id="UP000294856">
    <property type="component" value="Unassembled WGS sequence"/>
</dbReference>
<sequence>MAGESPNRRAGVRRQRQANVPGGRPNRHIVKLSDAEHEDLTRRAGEAGVSVPRLLVESAQDSGKVEAGRAFAAMRLLELDDQIRRIGANVNQQTRHLHQVGGELAPDLVAAHIDALHAVVRACLSVDATARWVMGKGPAVTEKSVSVEQDLAVSEEWAAAVDGEG</sequence>
<gene>
    <name evidence="2" type="ORF">DFR71_6209</name>
</gene>